<evidence type="ECO:0000313" key="2">
    <source>
        <dbReference type="EMBL" id="WWC84348.1"/>
    </source>
</evidence>
<evidence type="ECO:0000313" key="3">
    <source>
        <dbReference type="Proteomes" id="UP001321305"/>
    </source>
</evidence>
<keyword evidence="3" id="KW-1185">Reference proteome</keyword>
<proteinExistence type="predicted"/>
<dbReference type="Proteomes" id="UP001321305">
    <property type="component" value="Chromosome"/>
</dbReference>
<dbReference type="PROSITE" id="PS50965">
    <property type="entry name" value="NERD"/>
    <property type="match status" value="1"/>
</dbReference>
<evidence type="ECO:0000259" key="1">
    <source>
        <dbReference type="PROSITE" id="PS50965"/>
    </source>
</evidence>
<accession>A0ABZ2EMB9</accession>
<dbReference type="InterPro" id="IPR011528">
    <property type="entry name" value="NERD"/>
</dbReference>
<protein>
    <recommendedName>
        <fullName evidence="1">NERD domain-containing protein</fullName>
    </recommendedName>
</protein>
<reference evidence="3" key="1">
    <citation type="submission" date="2024-01" db="EMBL/GenBank/DDBJ databases">
        <title>Mycovorax composti gen. nov. sp. nov., a member of the family Chitinophagaceae isolated from button mushroom compost.</title>
        <authorList>
            <person name="Thai M."/>
            <person name="Bell T.L."/>
            <person name="Kertesz M.A."/>
        </authorList>
    </citation>
    <scope>NUCLEOTIDE SEQUENCE [LARGE SCALE GENOMIC DNA]</scope>
    <source>
        <strain evidence="3">C216</strain>
    </source>
</reference>
<dbReference type="Pfam" id="PF08378">
    <property type="entry name" value="NERD"/>
    <property type="match status" value="1"/>
</dbReference>
<name>A0ABZ2EMB9_9BACT</name>
<feature type="domain" description="NERD" evidence="1">
    <location>
        <begin position="188"/>
        <end position="300"/>
    </location>
</feature>
<dbReference type="RefSeq" id="WP_409965807.1">
    <property type="nucleotide sequence ID" value="NZ_CP144143.1"/>
</dbReference>
<sequence>MCKVYNSVACLTAIKKHLHECNISEFKSLREVIQFQKNFPSLRQNIISQHQRKIEKEKEELISHISYMEDIIEKDRNNYEQQLQKEILELKSKTIFSSNFSASSPIEKIIRWPQKILYKWKVLRLEKNINKKVEEFIETSVQVHQEKMDRLQYIRQNFDNAVMESAAESLMSLEYKYNIISGLESYIHGALGEFKVVKTLETLSDEYVLINDFKLLFHNPIYNHLEKNYIQSIQIDHLLVAPSGVFLIETKNWSKKSLHNLDLYSPVQQVKRANFAFYRILNQGIVHSLSKHHWGDRKIPLRNIIVMINSKPKEEFQHVKVLTLDELIGFITYLDPIFSQSEVRRISDYILDLSRFSS</sequence>
<organism evidence="2 3">
    <name type="scientific">Mycovorax composti</name>
    <dbReference type="NCBI Taxonomy" id="2962693"/>
    <lineage>
        <taxon>Bacteria</taxon>
        <taxon>Pseudomonadati</taxon>
        <taxon>Bacteroidota</taxon>
        <taxon>Chitinophagia</taxon>
        <taxon>Chitinophagales</taxon>
        <taxon>Chitinophagaceae</taxon>
        <taxon>Mycovorax</taxon>
    </lineage>
</organism>
<gene>
    <name evidence="2" type="ORF">PIECOFPK_02083</name>
</gene>
<dbReference type="EMBL" id="CP144143">
    <property type="protein sequence ID" value="WWC84348.1"/>
    <property type="molecule type" value="Genomic_DNA"/>
</dbReference>